<dbReference type="OrthoDB" id="261426at2759"/>
<dbReference type="RefSeq" id="XP_040721635.1">
    <property type="nucleotide sequence ID" value="XM_040863286.1"/>
</dbReference>
<keyword evidence="4 5" id="KW-0862">Zinc</keyword>
<evidence type="ECO:0000313" key="8">
    <source>
        <dbReference type="Proteomes" id="UP000193689"/>
    </source>
</evidence>
<dbReference type="Gene3D" id="3.20.20.330">
    <property type="entry name" value="Homocysteine-binding-like domain"/>
    <property type="match status" value="1"/>
</dbReference>
<comment type="cofactor">
    <cofactor evidence="5">
        <name>Zn(2+)</name>
        <dbReference type="ChEBI" id="CHEBI:29105"/>
    </cofactor>
</comment>
<dbReference type="GO" id="GO:0046872">
    <property type="term" value="F:metal ion binding"/>
    <property type="evidence" value="ECO:0007669"/>
    <property type="project" value="UniProtKB-KW"/>
</dbReference>
<dbReference type="InterPro" id="IPR003726">
    <property type="entry name" value="HCY_dom"/>
</dbReference>
<feature type="binding site" evidence="5">
    <location>
        <position position="326"/>
    </location>
    <ligand>
        <name>Zn(2+)</name>
        <dbReference type="ChEBI" id="CHEBI:29105"/>
    </ligand>
</feature>
<evidence type="ECO:0000256" key="1">
    <source>
        <dbReference type="ARBA" id="ARBA00022603"/>
    </source>
</evidence>
<dbReference type="PANTHER" id="PTHR46015:SF1">
    <property type="entry name" value="HOMOCYSTEINE S-METHYLTRANSFERASE-LIKE ISOFORM 1"/>
    <property type="match status" value="1"/>
</dbReference>
<organism evidence="7 8">
    <name type="scientific">Pseudomassariella vexata</name>
    <dbReference type="NCBI Taxonomy" id="1141098"/>
    <lineage>
        <taxon>Eukaryota</taxon>
        <taxon>Fungi</taxon>
        <taxon>Dikarya</taxon>
        <taxon>Ascomycota</taxon>
        <taxon>Pezizomycotina</taxon>
        <taxon>Sordariomycetes</taxon>
        <taxon>Xylariomycetidae</taxon>
        <taxon>Amphisphaeriales</taxon>
        <taxon>Pseudomassariaceae</taxon>
        <taxon>Pseudomassariella</taxon>
    </lineage>
</organism>
<dbReference type="PROSITE" id="PS50970">
    <property type="entry name" value="HCY"/>
    <property type="match status" value="1"/>
</dbReference>
<dbReference type="Pfam" id="PF02574">
    <property type="entry name" value="S-methyl_trans"/>
    <property type="match status" value="1"/>
</dbReference>
<accession>A0A1Y2EKH5</accession>
<reference evidence="7 8" key="1">
    <citation type="submission" date="2016-07" db="EMBL/GenBank/DDBJ databases">
        <title>Pervasive Adenine N6-methylation of Active Genes in Fungi.</title>
        <authorList>
            <consortium name="DOE Joint Genome Institute"/>
            <person name="Mondo S.J."/>
            <person name="Dannebaum R.O."/>
            <person name="Kuo R.C."/>
            <person name="Labutti K."/>
            <person name="Haridas S."/>
            <person name="Kuo A."/>
            <person name="Salamov A."/>
            <person name="Ahrendt S.R."/>
            <person name="Lipzen A."/>
            <person name="Sullivan W."/>
            <person name="Andreopoulos W.B."/>
            <person name="Clum A."/>
            <person name="Lindquist E."/>
            <person name="Daum C."/>
            <person name="Ramamoorthy G.K."/>
            <person name="Gryganskyi A."/>
            <person name="Culley D."/>
            <person name="Magnuson J.K."/>
            <person name="James T.Y."/>
            <person name="O'Malley M.A."/>
            <person name="Stajich J.E."/>
            <person name="Spatafora J.W."/>
            <person name="Visel A."/>
            <person name="Grigoriev I.V."/>
        </authorList>
    </citation>
    <scope>NUCLEOTIDE SEQUENCE [LARGE SCALE GENOMIC DNA]</scope>
    <source>
        <strain evidence="7 8">CBS 129021</strain>
    </source>
</reference>
<keyword evidence="2 5" id="KW-0808">Transferase</keyword>
<feature type="binding site" evidence="5">
    <location>
        <position position="234"/>
    </location>
    <ligand>
        <name>Zn(2+)</name>
        <dbReference type="ChEBI" id="CHEBI:29105"/>
    </ligand>
</feature>
<dbReference type="FunCoup" id="A0A1Y2EKH5">
    <property type="interactions" value="199"/>
</dbReference>
<dbReference type="InterPro" id="IPR036589">
    <property type="entry name" value="HCY_dom_sf"/>
</dbReference>
<evidence type="ECO:0000256" key="5">
    <source>
        <dbReference type="PROSITE-ProRule" id="PRU00333"/>
    </source>
</evidence>
<proteinExistence type="predicted"/>
<dbReference type="SUPFAM" id="SSF82282">
    <property type="entry name" value="Homocysteine S-methyltransferase"/>
    <property type="match status" value="1"/>
</dbReference>
<evidence type="ECO:0000259" key="6">
    <source>
        <dbReference type="PROSITE" id="PS50970"/>
    </source>
</evidence>
<dbReference type="GO" id="GO:0008898">
    <property type="term" value="F:S-adenosylmethionine-homocysteine S-methyltransferase activity"/>
    <property type="evidence" value="ECO:0007669"/>
    <property type="project" value="TreeGrafter"/>
</dbReference>
<sequence length="346" mass="37523">MTSIQILDGGLGTSLEDSYGVKFDHTNPLWSTHFLLTNQSTLLACQRDFSIAGADVLLTATYQTSIEGFARTKTDDFPDGIPKDVIGKYLVAAVDIAENASVREEAAKLALSLGPYGASMIPGQEYSGQYDAAHSTEEELFQWHLERLRLFTAVEGLMSRVKYVAFETLPRLDEVRAVRRAIWAAGMETKFWVSCVFPGEGEGLPDGSSVEEVVQAMVGDLEGAGRPWGVGLNCTKIHKVPGLIGKFEEALEKMGVVGVEGMPALVLYPDGTNGEVYNTTTKIWEKPEGKVDSDGAKESWGAQLASAVQSAQARGCFKSFLVGGCCKASASDIKKLREHFHKELNT</sequence>
<keyword evidence="1 5" id="KW-0489">Methyltransferase</keyword>
<dbReference type="STRING" id="1141098.A0A1Y2EKH5"/>
<evidence type="ECO:0000256" key="3">
    <source>
        <dbReference type="ARBA" id="ARBA00022723"/>
    </source>
</evidence>
<dbReference type="AlphaFoldDB" id="A0A1Y2EKH5"/>
<dbReference type="GO" id="GO:0033528">
    <property type="term" value="P:S-methylmethionine cycle"/>
    <property type="evidence" value="ECO:0007669"/>
    <property type="project" value="TreeGrafter"/>
</dbReference>
<name>A0A1Y2EKH5_9PEZI</name>
<dbReference type="EMBL" id="MCFJ01000001">
    <property type="protein sequence ID" value="ORY72043.1"/>
    <property type="molecule type" value="Genomic_DNA"/>
</dbReference>
<dbReference type="FunFam" id="3.20.20.330:FF:000007">
    <property type="entry name" value="Homocysteine S-methyltransferase (Eurofung)"/>
    <property type="match status" value="1"/>
</dbReference>
<feature type="domain" description="Hcy-binding" evidence="6">
    <location>
        <begin position="1"/>
        <end position="340"/>
    </location>
</feature>
<gene>
    <name evidence="7" type="ORF">BCR38DRAFT_480513</name>
</gene>
<feature type="binding site" evidence="5">
    <location>
        <position position="325"/>
    </location>
    <ligand>
        <name>Zn(2+)</name>
        <dbReference type="ChEBI" id="CHEBI:29105"/>
    </ligand>
</feature>
<evidence type="ECO:0000313" key="7">
    <source>
        <dbReference type="EMBL" id="ORY72043.1"/>
    </source>
</evidence>
<evidence type="ECO:0000256" key="2">
    <source>
        <dbReference type="ARBA" id="ARBA00022679"/>
    </source>
</evidence>
<dbReference type="GO" id="GO:0032259">
    <property type="term" value="P:methylation"/>
    <property type="evidence" value="ECO:0007669"/>
    <property type="project" value="UniProtKB-KW"/>
</dbReference>
<evidence type="ECO:0000256" key="4">
    <source>
        <dbReference type="ARBA" id="ARBA00022833"/>
    </source>
</evidence>
<dbReference type="GO" id="GO:0009086">
    <property type="term" value="P:methionine biosynthetic process"/>
    <property type="evidence" value="ECO:0007669"/>
    <property type="project" value="TreeGrafter"/>
</dbReference>
<protein>
    <submittedName>
        <fullName evidence="7">Homocysteine S-methyltransferase</fullName>
    </submittedName>
</protein>
<comment type="caution">
    <text evidence="7">The sequence shown here is derived from an EMBL/GenBank/DDBJ whole genome shotgun (WGS) entry which is preliminary data.</text>
</comment>
<dbReference type="InterPro" id="IPR051486">
    <property type="entry name" value="Hcy_S-methyltransferase"/>
</dbReference>
<keyword evidence="8" id="KW-1185">Reference proteome</keyword>
<keyword evidence="3 5" id="KW-0479">Metal-binding</keyword>
<dbReference type="Proteomes" id="UP000193689">
    <property type="component" value="Unassembled WGS sequence"/>
</dbReference>
<dbReference type="InParanoid" id="A0A1Y2EKH5"/>
<dbReference type="PANTHER" id="PTHR46015">
    <property type="entry name" value="ZGC:172121"/>
    <property type="match status" value="1"/>
</dbReference>
<dbReference type="GeneID" id="63779498"/>